<dbReference type="InterPro" id="IPR032830">
    <property type="entry name" value="XPB/Ssl2_N"/>
</dbReference>
<dbReference type="Proteomes" id="UP001530293">
    <property type="component" value="Unassembled WGS sequence"/>
</dbReference>
<dbReference type="GO" id="GO:0006281">
    <property type="term" value="P:DNA repair"/>
    <property type="evidence" value="ECO:0007669"/>
    <property type="project" value="UniProtKB-KW"/>
</dbReference>
<dbReference type="PROSITE" id="PS51192">
    <property type="entry name" value="HELICASE_ATP_BIND_1"/>
    <property type="match status" value="1"/>
</dbReference>
<feature type="region of interest" description="Disordered" evidence="15">
    <location>
        <begin position="341"/>
        <end position="398"/>
    </location>
</feature>
<feature type="compositionally biased region" description="Basic residues" evidence="15">
    <location>
        <begin position="18"/>
        <end position="34"/>
    </location>
</feature>
<dbReference type="FunFam" id="3.40.50.300:FF:000077">
    <property type="entry name" value="Probable DNA repair helicase RAD25"/>
    <property type="match status" value="1"/>
</dbReference>
<comment type="similarity">
    <text evidence="2">Belongs to the helicase family. RAD25/XPB subfamily.</text>
</comment>
<dbReference type="PROSITE" id="PS51194">
    <property type="entry name" value="HELICASE_CTER"/>
    <property type="match status" value="1"/>
</dbReference>
<dbReference type="PANTHER" id="PTHR11274">
    <property type="entry name" value="RAD25/XP-B DNA REPAIR HELICASE"/>
    <property type="match status" value="1"/>
</dbReference>
<evidence type="ECO:0000256" key="2">
    <source>
        <dbReference type="ARBA" id="ARBA00006637"/>
    </source>
</evidence>
<feature type="domain" description="Helicase ATP-binding" evidence="16">
    <location>
        <begin position="457"/>
        <end position="619"/>
    </location>
</feature>
<proteinExistence type="inferred from homology"/>
<dbReference type="InterPro" id="IPR027417">
    <property type="entry name" value="P-loop_NTPase"/>
</dbReference>
<reference evidence="18 19" key="1">
    <citation type="submission" date="2024-10" db="EMBL/GenBank/DDBJ databases">
        <title>Updated reference genomes for cyclostephanoid diatoms.</title>
        <authorList>
            <person name="Roberts W.R."/>
            <person name="Alverson A.J."/>
        </authorList>
    </citation>
    <scope>NUCLEOTIDE SEQUENCE [LARGE SCALE GENOMIC DNA]</scope>
    <source>
        <strain evidence="18 19">AJA232-27</strain>
    </source>
</reference>
<keyword evidence="8" id="KW-0238">DNA-binding</keyword>
<dbReference type="SMART" id="SM00490">
    <property type="entry name" value="HELICc"/>
    <property type="match status" value="1"/>
</dbReference>
<dbReference type="InterPro" id="IPR032438">
    <property type="entry name" value="ERCC3_RAD25_C"/>
</dbReference>
<comment type="catalytic activity">
    <reaction evidence="12">
        <text>Couples ATP hydrolysis with the unwinding of duplex DNA by translocating in the 3'-5' direction.</text>
        <dbReference type="EC" id="5.6.2.4"/>
    </reaction>
</comment>
<dbReference type="GO" id="GO:0003677">
    <property type="term" value="F:DNA binding"/>
    <property type="evidence" value="ECO:0007669"/>
    <property type="project" value="UniProtKB-KW"/>
</dbReference>
<dbReference type="GO" id="GO:0005634">
    <property type="term" value="C:nucleus"/>
    <property type="evidence" value="ECO:0007669"/>
    <property type="project" value="UniProtKB-SubCell"/>
</dbReference>
<evidence type="ECO:0000313" key="18">
    <source>
        <dbReference type="EMBL" id="KAL3759255.1"/>
    </source>
</evidence>
<dbReference type="Pfam" id="PF16203">
    <property type="entry name" value="ERCC3_RAD25_C"/>
    <property type="match status" value="1"/>
</dbReference>
<keyword evidence="4" id="KW-0227">DNA damage</keyword>
<evidence type="ECO:0000256" key="4">
    <source>
        <dbReference type="ARBA" id="ARBA00022763"/>
    </source>
</evidence>
<evidence type="ECO:0000256" key="11">
    <source>
        <dbReference type="ARBA" id="ARBA00023242"/>
    </source>
</evidence>
<dbReference type="AlphaFoldDB" id="A0ABD3MFB6"/>
<gene>
    <name evidence="18" type="ORF">ACHAWU_002056</name>
</gene>
<feature type="region of interest" description="Disordered" evidence="15">
    <location>
        <begin position="1"/>
        <end position="117"/>
    </location>
</feature>
<evidence type="ECO:0000259" key="16">
    <source>
        <dbReference type="PROSITE" id="PS51192"/>
    </source>
</evidence>
<feature type="compositionally biased region" description="Low complexity" evidence="15">
    <location>
        <begin position="101"/>
        <end position="115"/>
    </location>
</feature>
<comment type="catalytic activity">
    <reaction evidence="14">
        <text>ATP + H2O = ADP + phosphate + H(+)</text>
        <dbReference type="Rhea" id="RHEA:13065"/>
        <dbReference type="ChEBI" id="CHEBI:15377"/>
        <dbReference type="ChEBI" id="CHEBI:15378"/>
        <dbReference type="ChEBI" id="CHEBI:30616"/>
        <dbReference type="ChEBI" id="CHEBI:43474"/>
        <dbReference type="ChEBI" id="CHEBI:456216"/>
        <dbReference type="EC" id="5.6.2.4"/>
    </reaction>
</comment>
<evidence type="ECO:0000256" key="10">
    <source>
        <dbReference type="ARBA" id="ARBA00023235"/>
    </source>
</evidence>
<dbReference type="Pfam" id="PF13625">
    <property type="entry name" value="Helicase_C_3"/>
    <property type="match status" value="1"/>
</dbReference>
<keyword evidence="19" id="KW-1185">Reference proteome</keyword>
<accession>A0ABD3MFB6</accession>
<dbReference type="NCBIfam" id="TIGR00603">
    <property type="entry name" value="rad25"/>
    <property type="match status" value="1"/>
</dbReference>
<dbReference type="Pfam" id="PF04851">
    <property type="entry name" value="ResIII"/>
    <property type="match status" value="1"/>
</dbReference>
<keyword evidence="9" id="KW-0234">DNA repair</keyword>
<feature type="compositionally biased region" description="Acidic residues" evidence="15">
    <location>
        <begin position="1"/>
        <end position="11"/>
    </location>
</feature>
<dbReference type="InterPro" id="IPR050615">
    <property type="entry name" value="ATP-dep_DNA_Helicase"/>
</dbReference>
<feature type="domain" description="Helicase C-terminal" evidence="17">
    <location>
        <begin position="674"/>
        <end position="837"/>
    </location>
</feature>
<evidence type="ECO:0000256" key="5">
    <source>
        <dbReference type="ARBA" id="ARBA00022801"/>
    </source>
</evidence>
<keyword evidence="5" id="KW-0378">Hydrolase</keyword>
<comment type="caution">
    <text evidence="18">The sequence shown here is derived from an EMBL/GenBank/DDBJ whole genome shotgun (WGS) entry which is preliminary data.</text>
</comment>
<feature type="compositionally biased region" description="Acidic residues" evidence="15">
    <location>
        <begin position="40"/>
        <end position="52"/>
    </location>
</feature>
<dbReference type="GO" id="GO:0016787">
    <property type="term" value="F:hydrolase activity"/>
    <property type="evidence" value="ECO:0007669"/>
    <property type="project" value="UniProtKB-KW"/>
</dbReference>
<protein>
    <recommendedName>
        <fullName evidence="13">DNA 3'-5' helicase</fullName>
        <ecNumber evidence="13">5.6.2.4</ecNumber>
    </recommendedName>
</protein>
<evidence type="ECO:0000256" key="9">
    <source>
        <dbReference type="ARBA" id="ARBA00023204"/>
    </source>
</evidence>
<keyword evidence="7" id="KW-0067">ATP-binding</keyword>
<evidence type="ECO:0000256" key="1">
    <source>
        <dbReference type="ARBA" id="ARBA00004123"/>
    </source>
</evidence>
<comment type="subcellular location">
    <subcellularLocation>
        <location evidence="1">Nucleus</location>
    </subcellularLocation>
</comment>
<dbReference type="GO" id="GO:0043138">
    <property type="term" value="F:3'-5' DNA helicase activity"/>
    <property type="evidence" value="ECO:0007669"/>
    <property type="project" value="UniProtKB-EC"/>
</dbReference>
<keyword evidence="6" id="KW-0347">Helicase</keyword>
<evidence type="ECO:0000256" key="12">
    <source>
        <dbReference type="ARBA" id="ARBA00034617"/>
    </source>
</evidence>
<dbReference type="InterPro" id="IPR006935">
    <property type="entry name" value="Helicase/UvrB_N"/>
</dbReference>
<dbReference type="EC" id="5.6.2.4" evidence="13"/>
<sequence>MMDDDDDDNDDITTTGSRTHHYRQHQQQHQHQHQQQHDNYDDDNDDEEEVDEYASAKKLVQRAADRESLLKLFKPRPPPTTSSSSTSLSAAAADDNIAKPDSSSSTDNNGSDFSSLPLKPDHYSRPIWTCPNGTIYLEAFHPLYTTAYDFLVAISEPIRRPEHIHEYQLTPYSLYAAVATNIDTDSIIKVLNRFSKNVLPSGVASFIRECTKRYGKAKLVLKHNRYYVESDYPEVLRELLRDEAISQARVVMMVEDSSGAATTTTGAGGGGGGGGVGDQLLTGAKTLATAAIAANAGVGGSVVGTGTTTTAATNMVVNADGFFVHTKAQEMEENLRMLHEIDGDDDDDDDVEDDDDEYDEEENNGTMDANEGGVVGGSSSSSKRRKNSRQDTASKTTVSFQIKGESVEIVKRRAIDLDYPLMEEYDFRNDKVNPDVPMDLKPHTRIRRYQERSLSKMFGNGRARSGIIVLPCGAGKTLTGVTAAQTIKKSVVVLCTNAVSVLQWKYQFKLWTNIPDEHISVFTSDSKDDIHPEGSVLITTYTMISYGGQRSDKSAEVMKAIQGREWGLLLMDEVHVVPAKMFRRVIGSVKAHCRLGLTATLVREDDLISDLNFLIGPKLYEANWMDLTTQGYLANVQCVEVWCPMMGPFMREYLTADNGRLKQLLYVMNPSKLRATEFLVRFHEDRGDKIIVFSDLVYSLKLYAAMLKRPMIYGETSERERQAILGTFRTSDALRTICISKVGDTSIDLPEANVIIQVSSHFGSRRQEAQRLGRILRPKSYTQTDGSNRSSFNAFFYTLVSTDTQEMFYSTKRQQYLIDQGYTFKIVTTLSERADMEAVEHDYAYKSPEEDRKLLRLVLTSDTELEKDQRAEDTAIRKNNPDGARLADLGVKRTAGSTLAQLSGGTGSRYMAGPRKVHPMFAKRKMR</sequence>
<dbReference type="CDD" id="cd18789">
    <property type="entry name" value="SF2_C_XPB"/>
    <property type="match status" value="1"/>
</dbReference>
<evidence type="ECO:0000256" key="8">
    <source>
        <dbReference type="ARBA" id="ARBA00023125"/>
    </source>
</evidence>
<dbReference type="Gene3D" id="3.40.50.300">
    <property type="entry name" value="P-loop containing nucleotide triphosphate hydrolases"/>
    <property type="match status" value="2"/>
</dbReference>
<evidence type="ECO:0000259" key="17">
    <source>
        <dbReference type="PROSITE" id="PS51194"/>
    </source>
</evidence>
<dbReference type="FunFam" id="3.40.50.300:FF:000117">
    <property type="entry name" value="Putative DNA repair helicase rad25"/>
    <property type="match status" value="1"/>
</dbReference>
<keyword evidence="10" id="KW-0413">Isomerase</keyword>
<feature type="compositionally biased region" description="Low complexity" evidence="15">
    <location>
        <begin position="81"/>
        <end position="93"/>
    </location>
</feature>
<evidence type="ECO:0000256" key="7">
    <source>
        <dbReference type="ARBA" id="ARBA00022840"/>
    </source>
</evidence>
<dbReference type="GO" id="GO:0005524">
    <property type="term" value="F:ATP binding"/>
    <property type="evidence" value="ECO:0007669"/>
    <property type="project" value="UniProtKB-KW"/>
</dbReference>
<name>A0ABD3MFB6_9STRA</name>
<evidence type="ECO:0000256" key="6">
    <source>
        <dbReference type="ARBA" id="ARBA00022806"/>
    </source>
</evidence>
<dbReference type="SUPFAM" id="SSF52540">
    <property type="entry name" value="P-loop containing nucleoside triphosphate hydrolases"/>
    <property type="match status" value="2"/>
</dbReference>
<dbReference type="PANTHER" id="PTHR11274:SF0">
    <property type="entry name" value="GENERAL TRANSCRIPTION AND DNA REPAIR FACTOR IIH HELICASE SUBUNIT XPB"/>
    <property type="match status" value="1"/>
</dbReference>
<evidence type="ECO:0000313" key="19">
    <source>
        <dbReference type="Proteomes" id="UP001530293"/>
    </source>
</evidence>
<dbReference type="InterPro" id="IPR014001">
    <property type="entry name" value="Helicase_ATP-bd"/>
</dbReference>
<keyword evidence="11" id="KW-0539">Nucleus</keyword>
<feature type="compositionally biased region" description="Acidic residues" evidence="15">
    <location>
        <begin position="342"/>
        <end position="363"/>
    </location>
</feature>
<dbReference type="InterPro" id="IPR001161">
    <property type="entry name" value="XPB/Ssl2"/>
</dbReference>
<organism evidence="18 19">
    <name type="scientific">Discostella pseudostelligera</name>
    <dbReference type="NCBI Taxonomy" id="259834"/>
    <lineage>
        <taxon>Eukaryota</taxon>
        <taxon>Sar</taxon>
        <taxon>Stramenopiles</taxon>
        <taxon>Ochrophyta</taxon>
        <taxon>Bacillariophyta</taxon>
        <taxon>Coscinodiscophyceae</taxon>
        <taxon>Thalassiosirophycidae</taxon>
        <taxon>Stephanodiscales</taxon>
        <taxon>Stephanodiscaceae</taxon>
        <taxon>Discostella</taxon>
    </lineage>
</organism>
<evidence type="ECO:0000256" key="15">
    <source>
        <dbReference type="SAM" id="MobiDB-lite"/>
    </source>
</evidence>
<dbReference type="EMBL" id="JALLBG020000206">
    <property type="protein sequence ID" value="KAL3759255.1"/>
    <property type="molecule type" value="Genomic_DNA"/>
</dbReference>
<dbReference type="CDD" id="cd18029">
    <property type="entry name" value="DEXHc_XPB"/>
    <property type="match status" value="1"/>
</dbReference>
<keyword evidence="3" id="KW-0547">Nucleotide-binding</keyword>
<evidence type="ECO:0000256" key="14">
    <source>
        <dbReference type="ARBA" id="ARBA00048988"/>
    </source>
</evidence>
<dbReference type="InterPro" id="IPR001650">
    <property type="entry name" value="Helicase_C-like"/>
</dbReference>
<evidence type="ECO:0000256" key="13">
    <source>
        <dbReference type="ARBA" id="ARBA00034808"/>
    </source>
</evidence>
<evidence type="ECO:0000256" key="3">
    <source>
        <dbReference type="ARBA" id="ARBA00022741"/>
    </source>
</evidence>
<dbReference type="SMART" id="SM00487">
    <property type="entry name" value="DEXDc"/>
    <property type="match status" value="1"/>
</dbReference>